<dbReference type="EMBL" id="FQTV01000004">
    <property type="protein sequence ID" value="SHE97410.1"/>
    <property type="molecule type" value="Genomic_DNA"/>
</dbReference>
<dbReference type="PANTHER" id="PTHR34390">
    <property type="entry name" value="UPF0442 PROTEIN YJJB-RELATED"/>
    <property type="match status" value="1"/>
</dbReference>
<evidence type="ECO:0000256" key="2">
    <source>
        <dbReference type="ARBA" id="ARBA00022475"/>
    </source>
</evidence>
<name>A0A1M4XVE8_9BACE</name>
<dbReference type="Pfam" id="PF06738">
    <property type="entry name" value="ThrE"/>
    <property type="match status" value="1"/>
</dbReference>
<dbReference type="GO" id="GO:0005886">
    <property type="term" value="C:plasma membrane"/>
    <property type="evidence" value="ECO:0007669"/>
    <property type="project" value="UniProtKB-SubCell"/>
</dbReference>
<keyword evidence="2" id="KW-1003">Cell membrane</keyword>
<dbReference type="STRING" id="1297750.SAMN05444405_104140"/>
<dbReference type="Proteomes" id="UP000184509">
    <property type="component" value="Unassembled WGS sequence"/>
</dbReference>
<gene>
    <name evidence="9" type="ORF">SAMN05444405_104140</name>
</gene>
<dbReference type="AlphaFoldDB" id="A0A1M4XVE8"/>
<dbReference type="OrthoDB" id="9813917at2"/>
<evidence type="ECO:0000256" key="6">
    <source>
        <dbReference type="ARBA" id="ARBA00034125"/>
    </source>
</evidence>
<comment type="subcellular location">
    <subcellularLocation>
        <location evidence="1">Cell membrane</location>
        <topology evidence="1">Multi-pass membrane protein</topology>
    </subcellularLocation>
</comment>
<reference evidence="9 10" key="1">
    <citation type="submission" date="2016-11" db="EMBL/GenBank/DDBJ databases">
        <authorList>
            <person name="Jaros S."/>
            <person name="Januszkiewicz K."/>
            <person name="Wedrychowicz H."/>
        </authorList>
    </citation>
    <scope>NUCLEOTIDE SEQUENCE [LARGE SCALE GENOMIC DNA]</scope>
    <source>
        <strain evidence="9 10">DSM 26991</strain>
    </source>
</reference>
<dbReference type="RefSeq" id="WP_073399900.1">
    <property type="nucleotide sequence ID" value="NZ_FQTV01000004.1"/>
</dbReference>
<evidence type="ECO:0000256" key="3">
    <source>
        <dbReference type="ARBA" id="ARBA00022692"/>
    </source>
</evidence>
<evidence type="ECO:0000313" key="9">
    <source>
        <dbReference type="EMBL" id="SHE97410.1"/>
    </source>
</evidence>
<feature type="domain" description="Threonine/serine exporter-like N-terminal" evidence="8">
    <location>
        <begin position="14"/>
        <end position="250"/>
    </location>
</feature>
<dbReference type="InterPro" id="IPR010619">
    <property type="entry name" value="ThrE-like_N"/>
</dbReference>
<feature type="transmembrane region" description="Helical" evidence="7">
    <location>
        <begin position="232"/>
        <end position="255"/>
    </location>
</feature>
<evidence type="ECO:0000256" key="1">
    <source>
        <dbReference type="ARBA" id="ARBA00004651"/>
    </source>
</evidence>
<dbReference type="PANTHER" id="PTHR34390:SF2">
    <property type="entry name" value="SUCCINATE TRANSPORTER SUBUNIT YJJP-RELATED"/>
    <property type="match status" value="1"/>
</dbReference>
<dbReference type="GO" id="GO:0015744">
    <property type="term" value="P:succinate transport"/>
    <property type="evidence" value="ECO:0007669"/>
    <property type="project" value="TreeGrafter"/>
</dbReference>
<evidence type="ECO:0000313" key="10">
    <source>
        <dbReference type="Proteomes" id="UP000184509"/>
    </source>
</evidence>
<protein>
    <submittedName>
        <fullName evidence="9">Uncharacterized membrane protein YjjP, DUF1212 family</fullName>
    </submittedName>
</protein>
<evidence type="ECO:0000259" key="8">
    <source>
        <dbReference type="Pfam" id="PF06738"/>
    </source>
</evidence>
<evidence type="ECO:0000256" key="4">
    <source>
        <dbReference type="ARBA" id="ARBA00022989"/>
    </source>
</evidence>
<feature type="transmembrane region" description="Helical" evidence="7">
    <location>
        <begin position="139"/>
        <end position="157"/>
    </location>
</feature>
<keyword evidence="10" id="KW-1185">Reference proteome</keyword>
<keyword evidence="5 7" id="KW-0472">Membrane</keyword>
<sequence>MENHKELKSVAKFISDFSTCMMAVGAQTSRIERNALRIAKAYHLKAEMLFFQKTMVMTLWDSRNEHSYSMVSRIKPMPLNFEINARLSHLSWRIHDEHIPLNRASKLCQRILDRPRVNPWIVLWLVSFANASFCRLFHGDFISMAIVFVATFIGFFFKQQMQKWHWNEFAVFILSAMFASAFGSLGYLCNWGTTPDMALGTSVLYLIPGVPLINGVMDIIDGHIVTGCCRLFNAALLVSCIAIGLSAILFITGLVTI</sequence>
<keyword evidence="4 7" id="KW-1133">Transmembrane helix</keyword>
<comment type="similarity">
    <text evidence="6">Belongs to the ThrE exporter (TC 2.A.79) family.</text>
</comment>
<evidence type="ECO:0000256" key="5">
    <source>
        <dbReference type="ARBA" id="ARBA00023136"/>
    </source>
</evidence>
<proteinExistence type="inferred from homology"/>
<accession>A0A1M4XVE8</accession>
<organism evidence="9 10">
    <name type="scientific">Bacteroides luti</name>
    <dbReference type="NCBI Taxonomy" id="1297750"/>
    <lineage>
        <taxon>Bacteria</taxon>
        <taxon>Pseudomonadati</taxon>
        <taxon>Bacteroidota</taxon>
        <taxon>Bacteroidia</taxon>
        <taxon>Bacteroidales</taxon>
        <taxon>Bacteroidaceae</taxon>
        <taxon>Bacteroides</taxon>
    </lineage>
</organism>
<feature type="transmembrane region" description="Helical" evidence="7">
    <location>
        <begin position="169"/>
        <end position="187"/>
    </location>
</feature>
<keyword evidence="3 7" id="KW-0812">Transmembrane</keyword>
<feature type="transmembrane region" description="Helical" evidence="7">
    <location>
        <begin position="199"/>
        <end position="220"/>
    </location>
</feature>
<evidence type="ECO:0000256" key="7">
    <source>
        <dbReference type="SAM" id="Phobius"/>
    </source>
</evidence>
<dbReference type="GO" id="GO:0022857">
    <property type="term" value="F:transmembrane transporter activity"/>
    <property type="evidence" value="ECO:0007669"/>
    <property type="project" value="InterPro"/>
</dbReference>
<dbReference type="InterPro" id="IPR050539">
    <property type="entry name" value="ThrE_Dicarb/AminoAcid_Exp"/>
</dbReference>